<evidence type="ECO:0000313" key="2">
    <source>
        <dbReference type="Proteomes" id="UP000186684"/>
    </source>
</evidence>
<gene>
    <name evidence="1" type="ORF">SAMN05421759_101713</name>
</gene>
<sequence length="305" mass="33282">MSALVLALLSRFYVVYLVVGAVAHLSRRIESIHLTYPAEPRFREAYTFQVGYLQGLYRALEWISSPIAMFSQGGGLGLALAVAADEKCLMIPENEVRLRQLLRRMRCIQRLVGAEKMTFAGLLPSHLAKHQIDTGTLVVSDPREATRCALLSAIDQVVEKDFEGVRPPILLFGGAGYIGCDLAKALQKKGDVLHIIDVKGPSEAQETLLPKLKGQAVIFVDVARRNAIKPVVPHLWPELVLLNETYPEPSGAVLAEIHARGVRVRHVAGVEGTMKPNLPGGYSGAVPCCAAHKITDETRAVLKNL</sequence>
<dbReference type="Proteomes" id="UP000186684">
    <property type="component" value="Unassembled WGS sequence"/>
</dbReference>
<accession>A0A1N7KFQ0</accession>
<dbReference type="Gene3D" id="3.40.50.720">
    <property type="entry name" value="NAD(P)-binding Rossmann-like Domain"/>
    <property type="match status" value="1"/>
</dbReference>
<dbReference type="EMBL" id="FTOQ01000001">
    <property type="protein sequence ID" value="SIS60397.1"/>
    <property type="molecule type" value="Genomic_DNA"/>
</dbReference>
<name>A0A1N7KFQ0_9RHOB</name>
<protein>
    <submittedName>
        <fullName evidence="1">Uncharacterized protein</fullName>
    </submittedName>
</protein>
<proteinExistence type="predicted"/>
<dbReference type="AlphaFoldDB" id="A0A1N7KFQ0"/>
<reference evidence="2" key="1">
    <citation type="submission" date="2017-01" db="EMBL/GenBank/DDBJ databases">
        <authorList>
            <person name="Varghese N."/>
            <person name="Submissions S."/>
        </authorList>
    </citation>
    <scope>NUCLEOTIDE SEQUENCE [LARGE SCALE GENOMIC DNA]</scope>
    <source>
        <strain evidence="2">DSM 29430</strain>
    </source>
</reference>
<keyword evidence="2" id="KW-1185">Reference proteome</keyword>
<dbReference type="SUPFAM" id="SSF51735">
    <property type="entry name" value="NAD(P)-binding Rossmann-fold domains"/>
    <property type="match status" value="1"/>
</dbReference>
<organism evidence="1 2">
    <name type="scientific">Roseivivax lentus</name>
    <dbReference type="NCBI Taxonomy" id="633194"/>
    <lineage>
        <taxon>Bacteria</taxon>
        <taxon>Pseudomonadati</taxon>
        <taxon>Pseudomonadota</taxon>
        <taxon>Alphaproteobacteria</taxon>
        <taxon>Rhodobacterales</taxon>
        <taxon>Roseobacteraceae</taxon>
        <taxon>Roseivivax</taxon>
    </lineage>
</organism>
<evidence type="ECO:0000313" key="1">
    <source>
        <dbReference type="EMBL" id="SIS60397.1"/>
    </source>
</evidence>
<dbReference type="InterPro" id="IPR036291">
    <property type="entry name" value="NAD(P)-bd_dom_sf"/>
</dbReference>